<dbReference type="Proteomes" id="UP000292702">
    <property type="component" value="Unassembled WGS sequence"/>
</dbReference>
<gene>
    <name evidence="6" type="ORF">EIP91_002555</name>
</gene>
<dbReference type="GO" id="GO:0022857">
    <property type="term" value="F:transmembrane transporter activity"/>
    <property type="evidence" value="ECO:0007669"/>
    <property type="project" value="TreeGrafter"/>
</dbReference>
<comment type="caution">
    <text evidence="6">The sequence shown here is derived from an EMBL/GenBank/DDBJ whole genome shotgun (WGS) entry which is preliminary data.</text>
</comment>
<comment type="subcellular location">
    <subcellularLocation>
        <location evidence="1">Membrane</location>
        <topology evidence="1">Multi-pass membrane protein</topology>
    </subcellularLocation>
</comment>
<feature type="transmembrane region" description="Helical" evidence="5">
    <location>
        <begin position="409"/>
        <end position="432"/>
    </location>
</feature>
<organism evidence="6 7">
    <name type="scientific">Steccherinum ochraceum</name>
    <dbReference type="NCBI Taxonomy" id="92696"/>
    <lineage>
        <taxon>Eukaryota</taxon>
        <taxon>Fungi</taxon>
        <taxon>Dikarya</taxon>
        <taxon>Basidiomycota</taxon>
        <taxon>Agaricomycotina</taxon>
        <taxon>Agaricomycetes</taxon>
        <taxon>Polyporales</taxon>
        <taxon>Steccherinaceae</taxon>
        <taxon>Steccherinum</taxon>
    </lineage>
</organism>
<evidence type="ECO:0000256" key="2">
    <source>
        <dbReference type="ARBA" id="ARBA00022692"/>
    </source>
</evidence>
<evidence type="ECO:0000256" key="3">
    <source>
        <dbReference type="ARBA" id="ARBA00022989"/>
    </source>
</evidence>
<dbReference type="Gene3D" id="1.20.1250.20">
    <property type="entry name" value="MFS general substrate transporter like domains"/>
    <property type="match status" value="1"/>
</dbReference>
<evidence type="ECO:0000313" key="6">
    <source>
        <dbReference type="EMBL" id="TCD65507.1"/>
    </source>
</evidence>
<dbReference type="EMBL" id="RWJN01000177">
    <property type="protein sequence ID" value="TCD65507.1"/>
    <property type="molecule type" value="Genomic_DNA"/>
</dbReference>
<dbReference type="GO" id="GO:0016020">
    <property type="term" value="C:membrane"/>
    <property type="evidence" value="ECO:0007669"/>
    <property type="project" value="UniProtKB-SubCell"/>
</dbReference>
<evidence type="ECO:0008006" key="8">
    <source>
        <dbReference type="Google" id="ProtNLM"/>
    </source>
</evidence>
<keyword evidence="2 5" id="KW-0812">Transmembrane</keyword>
<sequence>MAEHETSRRRRAARIILPYAFLQSFAASSSIIPTLQLFHDIKHRECMRTCIAHVLEFNPCDFFPTAYGPAATVFFSIIAVLSLLSAGSYGHLLDRKGIKMVMVISGLLNAGGDVWLYVCGQVPSLSENVSPSMFAAVLKGIGGAWIVTQAAHWTYVSFTATPKSSSAYFSVVLFTTWAGSASSVVISAVLVNHGPKYLGFVLAFSCWIAYVLAAAMLPNNGIDSSSNDPDKETKWIPSRFTACNILILLKAIAQPVVLMFHNLISGLLFAAYTCSVVALNIFDTMLSYRGQQSTFQSTKDDLALIAIPATRLLMALCLLPLLSVVHHRWVQARNRLTVRPFIGPDKPRGFVRDSYGSSDVHTSSSTTLHSHTASDVNTAWTQDIAIAQCCLLAGAVGVLISLVKQSITVYLVGACVASLMVPATPALTSLVVQKARPGELGSTLMGLAMIDVLAVYMRFIPIALSFRGSYVELTVPTEPILIAIMAVMITGCALVWLVKRRHVALR</sequence>
<feature type="transmembrane region" description="Helical" evidence="5">
    <location>
        <begin position="260"/>
        <end position="282"/>
    </location>
</feature>
<feature type="transmembrane region" description="Helical" evidence="5">
    <location>
        <begin position="167"/>
        <end position="190"/>
    </location>
</feature>
<feature type="transmembrane region" description="Helical" evidence="5">
    <location>
        <begin position="66"/>
        <end position="86"/>
    </location>
</feature>
<accession>A0A4V2MWA7</accession>
<dbReference type="PANTHER" id="PTHR23507">
    <property type="entry name" value="ZGC:174356"/>
    <property type="match status" value="1"/>
</dbReference>
<protein>
    <recommendedName>
        <fullName evidence="8">Major facilitator superfamily (MFS) profile domain-containing protein</fullName>
    </recommendedName>
</protein>
<dbReference type="OrthoDB" id="2771363at2759"/>
<feature type="transmembrane region" description="Helical" evidence="5">
    <location>
        <begin position="384"/>
        <end position="403"/>
    </location>
</feature>
<feature type="transmembrane region" description="Helical" evidence="5">
    <location>
        <begin position="12"/>
        <end position="32"/>
    </location>
</feature>
<evidence type="ECO:0000256" key="1">
    <source>
        <dbReference type="ARBA" id="ARBA00004141"/>
    </source>
</evidence>
<name>A0A4V2MWA7_9APHY</name>
<feature type="transmembrane region" description="Helical" evidence="5">
    <location>
        <begin position="236"/>
        <end position="253"/>
    </location>
</feature>
<feature type="transmembrane region" description="Helical" evidence="5">
    <location>
        <begin position="197"/>
        <end position="216"/>
    </location>
</feature>
<keyword evidence="7" id="KW-1185">Reference proteome</keyword>
<dbReference type="PANTHER" id="PTHR23507:SF1">
    <property type="entry name" value="FI18259P1-RELATED"/>
    <property type="match status" value="1"/>
</dbReference>
<evidence type="ECO:0000256" key="4">
    <source>
        <dbReference type="ARBA" id="ARBA00023136"/>
    </source>
</evidence>
<keyword evidence="3 5" id="KW-1133">Transmembrane helix</keyword>
<feature type="transmembrane region" description="Helical" evidence="5">
    <location>
        <begin position="98"/>
        <end position="118"/>
    </location>
</feature>
<proteinExistence type="predicted"/>
<feature type="transmembrane region" description="Helical" evidence="5">
    <location>
        <begin position="444"/>
        <end position="468"/>
    </location>
</feature>
<feature type="transmembrane region" description="Helical" evidence="5">
    <location>
        <begin position="480"/>
        <end position="498"/>
    </location>
</feature>
<dbReference type="SUPFAM" id="SSF103473">
    <property type="entry name" value="MFS general substrate transporter"/>
    <property type="match status" value="1"/>
</dbReference>
<feature type="transmembrane region" description="Helical" evidence="5">
    <location>
        <begin position="302"/>
        <end position="325"/>
    </location>
</feature>
<dbReference type="AlphaFoldDB" id="A0A4V2MWA7"/>
<dbReference type="InterPro" id="IPR036259">
    <property type="entry name" value="MFS_trans_sf"/>
</dbReference>
<evidence type="ECO:0000256" key="5">
    <source>
        <dbReference type="SAM" id="Phobius"/>
    </source>
</evidence>
<keyword evidence="4 5" id="KW-0472">Membrane</keyword>
<reference evidence="6 7" key="1">
    <citation type="submission" date="2018-11" db="EMBL/GenBank/DDBJ databases">
        <title>Genome assembly of Steccherinum ochraceum LE-BIN_3174, the white-rot fungus of the Steccherinaceae family (The Residual Polyporoid clade, Polyporales, Basidiomycota).</title>
        <authorList>
            <person name="Fedorova T.V."/>
            <person name="Glazunova O.A."/>
            <person name="Landesman E.O."/>
            <person name="Moiseenko K.V."/>
            <person name="Psurtseva N.V."/>
            <person name="Savinova O.S."/>
            <person name="Shakhova N.V."/>
            <person name="Tyazhelova T.V."/>
            <person name="Vasina D.V."/>
        </authorList>
    </citation>
    <scope>NUCLEOTIDE SEQUENCE [LARGE SCALE GENOMIC DNA]</scope>
    <source>
        <strain evidence="6 7">LE-BIN_3174</strain>
    </source>
</reference>
<evidence type="ECO:0000313" key="7">
    <source>
        <dbReference type="Proteomes" id="UP000292702"/>
    </source>
</evidence>